<reference evidence="1 2" key="1">
    <citation type="submission" date="2017-12" db="EMBL/GenBank/DDBJ databases">
        <title>Genome sequence of the active heterotrophic nitrifier-denitrifier, Cupriavidus pauculus UM1.</title>
        <authorList>
            <person name="Putonti C."/>
            <person name="Castignetti D."/>
        </authorList>
    </citation>
    <scope>NUCLEOTIDE SEQUENCE [LARGE SCALE GENOMIC DNA]</scope>
    <source>
        <strain evidence="1 2">UM1</strain>
    </source>
</reference>
<evidence type="ECO:0000313" key="1">
    <source>
        <dbReference type="EMBL" id="PLP96291.1"/>
    </source>
</evidence>
<accession>A0A2N5C254</accession>
<comment type="caution">
    <text evidence="1">The sequence shown here is derived from an EMBL/GenBank/DDBJ whole genome shotgun (WGS) entry which is preliminary data.</text>
</comment>
<dbReference type="EMBL" id="PJRP01000032">
    <property type="protein sequence ID" value="PLP96291.1"/>
    <property type="molecule type" value="Genomic_DNA"/>
</dbReference>
<sequence>MSKRRNLRQRKKLRVAEFQEFGFLVAAELAEGLDAEARIAACDAFIRDGIEANQLTYAGAIVDRLDGFVSPEGNRSSSTEEHRRIVLDWLERRAEFRAVSVGPLMDAWYGDFTAVLARVADGNRESEGDQAARQS</sequence>
<dbReference type="RefSeq" id="WP_101685686.1">
    <property type="nucleotide sequence ID" value="NZ_PJRP01000032.1"/>
</dbReference>
<dbReference type="AlphaFoldDB" id="A0A2N5C254"/>
<dbReference type="PANTHER" id="PTHR38778">
    <property type="entry name" value="CYTOPLASMIC PROTEIN-RELATED"/>
    <property type="match status" value="1"/>
</dbReference>
<evidence type="ECO:0000313" key="2">
    <source>
        <dbReference type="Proteomes" id="UP000234341"/>
    </source>
</evidence>
<dbReference type="Proteomes" id="UP000234341">
    <property type="component" value="Unassembled WGS sequence"/>
</dbReference>
<dbReference type="InterPro" id="IPR007416">
    <property type="entry name" value="YggL_50S_bp"/>
</dbReference>
<protein>
    <recommendedName>
        <fullName evidence="3">DUF469 family protein</fullName>
    </recommendedName>
</protein>
<name>A0A2N5C254_9BURK</name>
<dbReference type="Pfam" id="PF04320">
    <property type="entry name" value="YggL_50S_bp"/>
    <property type="match status" value="1"/>
</dbReference>
<dbReference type="PANTHER" id="PTHR38778:SF1">
    <property type="entry name" value="CYTOPLASMIC PROTEIN"/>
    <property type="match status" value="1"/>
</dbReference>
<organism evidence="1 2">
    <name type="scientific">Cupriavidus pauculus</name>
    <dbReference type="NCBI Taxonomy" id="82633"/>
    <lineage>
        <taxon>Bacteria</taxon>
        <taxon>Pseudomonadati</taxon>
        <taxon>Pseudomonadota</taxon>
        <taxon>Betaproteobacteria</taxon>
        <taxon>Burkholderiales</taxon>
        <taxon>Burkholderiaceae</taxon>
        <taxon>Cupriavidus</taxon>
    </lineage>
</organism>
<evidence type="ECO:0008006" key="3">
    <source>
        <dbReference type="Google" id="ProtNLM"/>
    </source>
</evidence>
<dbReference type="OrthoDB" id="9114861at2"/>
<gene>
    <name evidence="1" type="ORF">CYJ10_33215</name>
</gene>
<dbReference type="GO" id="GO:0005829">
    <property type="term" value="C:cytosol"/>
    <property type="evidence" value="ECO:0007669"/>
    <property type="project" value="TreeGrafter"/>
</dbReference>
<proteinExistence type="predicted"/>